<feature type="compositionally biased region" description="Acidic residues" evidence="7">
    <location>
        <begin position="768"/>
        <end position="780"/>
    </location>
</feature>
<dbReference type="Proteomes" id="UP001219518">
    <property type="component" value="Unassembled WGS sequence"/>
</dbReference>
<evidence type="ECO:0000259" key="9">
    <source>
        <dbReference type="Pfam" id="PF12253"/>
    </source>
</evidence>
<dbReference type="InterPro" id="IPR022043">
    <property type="entry name" value="CAF1A_DD"/>
</dbReference>
<feature type="region of interest" description="Disordered" evidence="7">
    <location>
        <begin position="1103"/>
        <end position="1129"/>
    </location>
</feature>
<evidence type="ECO:0000256" key="1">
    <source>
        <dbReference type="ARBA" id="ARBA00004123"/>
    </source>
</evidence>
<feature type="compositionally biased region" description="Polar residues" evidence="7">
    <location>
        <begin position="434"/>
        <end position="443"/>
    </location>
</feature>
<keyword evidence="2" id="KW-0235">DNA replication</keyword>
<feature type="compositionally biased region" description="Basic and acidic residues" evidence="7">
    <location>
        <begin position="390"/>
        <end position="399"/>
    </location>
</feature>
<feature type="compositionally biased region" description="Basic and acidic residues" evidence="7">
    <location>
        <begin position="88"/>
        <end position="97"/>
    </location>
</feature>
<feature type="region of interest" description="Disordered" evidence="7">
    <location>
        <begin position="161"/>
        <end position="556"/>
    </location>
</feature>
<evidence type="ECO:0000256" key="2">
    <source>
        <dbReference type="ARBA" id="ARBA00022705"/>
    </source>
</evidence>
<feature type="compositionally biased region" description="Polar residues" evidence="7">
    <location>
        <begin position="356"/>
        <end position="389"/>
    </location>
</feature>
<feature type="compositionally biased region" description="Basic and acidic residues" evidence="7">
    <location>
        <begin position="324"/>
        <end position="344"/>
    </location>
</feature>
<dbReference type="AlphaFoldDB" id="A0AAE1LHN4"/>
<evidence type="ECO:0000256" key="6">
    <source>
        <dbReference type="ARBA" id="ARBA00023242"/>
    </source>
</evidence>
<sequence>MDSDSPPRKKLKQARLPFQILSPKDAVAEPVPSTNRKRHLSEDSSDDVVVVKVGKKSEEYKENETVVAEKVDGELAGPISEEVSEMNSIKEDSKSVQDDAPNSGMKEREQGNILQNSMKSTLANLFGKKVFDVTEDVGSCDCGCEEADSGDEAMEEYLAHCNKKKTNSDSNKKTPKEKSKRKSGQKKSLMQVSPSKESLSTKKSSTVSPSKESPSKKKSSTASPSKGSPSTHKTEHENESPKKSIGVETVDSAETNESEKTEVSPATDISKPASNKEPVKSSVLSKKTRDFFARWRKEPDGSSTRTAIPIDSKSNENVNLEDAALERQHNFALSNEEKTDEISKTDSNGADKPNRADSNSSTLEGETNCPSPLEVTENTQISKAAQESNLDQRIEKEDGPLTDEISLNRPSVDQNEKQGSAGCPIVLDSEKPSFPTTPTSLGKTPQRRLTPKQVERLKKLEEKEKQKLERENEKKRLRQEKDELKKKEKEEKEEQKRKEKEEKEKKKLAEQEQRNEEKKKKELLKAEEKKKKEEERRKLEEDKKKAEEEEERKKAKASALFTSFFVPKTSKAEREETPLSSSSTVQNFMPFEVKADMRVAPKVRHTLSIAEKLSLDKVIKEEANIPQNSLYLSVLKSGKITPKQAHKTWPYNEVKDDDDDISIIESDDYGVLVEDKKKVEILRAKFLQFHENHRPAYRGTWRKKSNAVTGRRPFGQEKIFDYEVDSADEWEEEEPGESLHGSDDEKEQESEDDYEVDNSIFVPHGYLSDDEGDEESEEVLSPETQKAKLKLLGEEFEAQMKSKTSALKPVIIVLTAALQASSLGSVRYQKLFERRAVWQEDEGPIVLTKLKNDSDAPEGLGAPTSDPNCVTFSSGPGAKKKIISEEALPALITLIHGNQNKRVFLTNEFSAFLDKSRAVNSESTDNIPNMALGSLENCDRPSTPSGSAVNPLALKWPGLPRASRISISNKIKELAIWGPCPEEGPMHNRQCWYVAEEIRTKYGVDDIKIPNTSWHYTLKPKIFNHSQSPNAGSPVVGDSRALITKFTKVMTPEEKQRQWEQMKITSTGSSTTSTSKLASTKGSTGKITAYTQQTRTPGSAHLNQHMTLSSQPGNGSITPSSSAQPQAKKRVPLLVSVPRGQQITGSSSHCSLLSRFEASASPKPTSSSTGSASGSSSSAVGIDRTNQITAPTSESVTKSASEDCIVLD</sequence>
<feature type="compositionally biased region" description="Basic and acidic residues" evidence="7">
    <location>
        <begin position="166"/>
        <end position="177"/>
    </location>
</feature>
<gene>
    <name evidence="10" type="ORF">KUF71_000999</name>
</gene>
<keyword evidence="3" id="KW-0227">DNA damage</keyword>
<dbReference type="GO" id="GO:0005634">
    <property type="term" value="C:nucleus"/>
    <property type="evidence" value="ECO:0007669"/>
    <property type="project" value="UniProtKB-SubCell"/>
</dbReference>
<name>A0AAE1LHN4_9NEOP</name>
<dbReference type="GO" id="GO:0006260">
    <property type="term" value="P:DNA replication"/>
    <property type="evidence" value="ECO:0007669"/>
    <property type="project" value="UniProtKB-KW"/>
</dbReference>
<dbReference type="GO" id="GO:0006281">
    <property type="term" value="P:DNA repair"/>
    <property type="evidence" value="ECO:0007669"/>
    <property type="project" value="UniProtKB-KW"/>
</dbReference>
<evidence type="ECO:0000256" key="3">
    <source>
        <dbReference type="ARBA" id="ARBA00022763"/>
    </source>
</evidence>
<feature type="region of interest" description="Disordered" evidence="7">
    <location>
        <begin position="71"/>
        <end position="116"/>
    </location>
</feature>
<dbReference type="InterPro" id="IPR021644">
    <property type="entry name" value="CAF-1_p150_acidic"/>
</dbReference>
<feature type="compositionally biased region" description="Low complexity" evidence="7">
    <location>
        <begin position="1065"/>
        <end position="1086"/>
    </location>
</feature>
<feature type="compositionally biased region" description="Acidic residues" evidence="7">
    <location>
        <begin position="727"/>
        <end position="736"/>
    </location>
</feature>
<feature type="region of interest" description="Disordered" evidence="7">
    <location>
        <begin position="765"/>
        <end position="784"/>
    </location>
</feature>
<dbReference type="PANTHER" id="PTHR15272:SF0">
    <property type="entry name" value="CHROMATIN ASSEMBLY FACTOR 1 SUBUNIT A"/>
    <property type="match status" value="1"/>
</dbReference>
<feature type="compositionally biased region" description="Acidic residues" evidence="7">
    <location>
        <begin position="744"/>
        <end position="755"/>
    </location>
</feature>
<feature type="compositionally biased region" description="Low complexity" evidence="7">
    <location>
        <begin position="193"/>
        <end position="212"/>
    </location>
</feature>
<dbReference type="Pfam" id="PF11600">
    <property type="entry name" value="CAF1A_acidic"/>
    <property type="match status" value="1"/>
</dbReference>
<protein>
    <submittedName>
        <fullName evidence="10">Chromatin assembly factor 1 subunit A-A</fullName>
    </submittedName>
</protein>
<comment type="subcellular location">
    <subcellularLocation>
        <location evidence="1">Nucleus</location>
    </subcellularLocation>
</comment>
<keyword evidence="6" id="KW-0539">Nucleus</keyword>
<evidence type="ECO:0000256" key="4">
    <source>
        <dbReference type="ARBA" id="ARBA00023186"/>
    </source>
</evidence>
<keyword evidence="4" id="KW-0143">Chaperone</keyword>
<feature type="compositionally biased region" description="Low complexity" evidence="7">
    <location>
        <begin position="1158"/>
        <end position="1179"/>
    </location>
</feature>
<feature type="domain" description="Chromatin assembly factor 1 p150 subunit acidic region" evidence="8">
    <location>
        <begin position="452"/>
        <end position="598"/>
    </location>
</feature>
<feature type="compositionally biased region" description="Low complexity" evidence="7">
    <location>
        <begin position="220"/>
        <end position="231"/>
    </location>
</feature>
<dbReference type="Pfam" id="PF12253">
    <property type="entry name" value="CAF1A_dimeriz"/>
    <property type="match status" value="1"/>
</dbReference>
<reference evidence="10" key="1">
    <citation type="submission" date="2021-07" db="EMBL/GenBank/DDBJ databases">
        <authorList>
            <person name="Catto M.A."/>
            <person name="Jacobson A."/>
            <person name="Kennedy G."/>
            <person name="Labadie P."/>
            <person name="Hunt B.G."/>
            <person name="Srinivasan R."/>
        </authorList>
    </citation>
    <scope>NUCLEOTIDE SEQUENCE</scope>
    <source>
        <strain evidence="10">PL_HMW_Pooled</strain>
        <tissue evidence="10">Head</tissue>
    </source>
</reference>
<keyword evidence="11" id="KW-1185">Reference proteome</keyword>
<feature type="compositionally biased region" description="Polar residues" evidence="7">
    <location>
        <begin position="1184"/>
        <end position="1199"/>
    </location>
</feature>
<feature type="domain" description="Chromatin assembly factor 1 subunit A dimerization" evidence="9">
    <location>
        <begin position="685"/>
        <end position="753"/>
    </location>
</feature>
<evidence type="ECO:0000259" key="8">
    <source>
        <dbReference type="Pfam" id="PF11600"/>
    </source>
</evidence>
<evidence type="ECO:0000313" key="11">
    <source>
        <dbReference type="Proteomes" id="UP001219518"/>
    </source>
</evidence>
<evidence type="ECO:0000256" key="5">
    <source>
        <dbReference type="ARBA" id="ARBA00023204"/>
    </source>
</evidence>
<accession>A0AAE1LHN4</accession>
<feature type="compositionally biased region" description="Polar residues" evidence="7">
    <location>
        <begin position="1103"/>
        <end position="1125"/>
    </location>
</feature>
<feature type="region of interest" description="Disordered" evidence="7">
    <location>
        <begin position="1158"/>
        <end position="1208"/>
    </location>
</feature>
<organism evidence="10 11">
    <name type="scientific">Frankliniella fusca</name>
    <dbReference type="NCBI Taxonomy" id="407009"/>
    <lineage>
        <taxon>Eukaryota</taxon>
        <taxon>Metazoa</taxon>
        <taxon>Ecdysozoa</taxon>
        <taxon>Arthropoda</taxon>
        <taxon>Hexapoda</taxon>
        <taxon>Insecta</taxon>
        <taxon>Pterygota</taxon>
        <taxon>Neoptera</taxon>
        <taxon>Paraneoptera</taxon>
        <taxon>Thysanoptera</taxon>
        <taxon>Terebrantia</taxon>
        <taxon>Thripoidea</taxon>
        <taxon>Thripidae</taxon>
        <taxon>Frankliniella</taxon>
    </lineage>
</organism>
<evidence type="ECO:0000256" key="7">
    <source>
        <dbReference type="SAM" id="MobiDB-lite"/>
    </source>
</evidence>
<dbReference type="PANTHER" id="PTHR15272">
    <property type="entry name" value="CHROMATIN ASSEMBLY FACTOR 1 SUBUNIT A CAF-1 SUBUNIT A"/>
    <property type="match status" value="1"/>
</dbReference>
<feature type="region of interest" description="Disordered" evidence="7">
    <location>
        <begin position="727"/>
        <end position="755"/>
    </location>
</feature>
<feature type="region of interest" description="Disordered" evidence="7">
    <location>
        <begin position="1052"/>
        <end position="1087"/>
    </location>
</feature>
<dbReference type="GO" id="GO:0006334">
    <property type="term" value="P:nucleosome assembly"/>
    <property type="evidence" value="ECO:0007669"/>
    <property type="project" value="TreeGrafter"/>
</dbReference>
<feature type="compositionally biased region" description="Basic and acidic residues" evidence="7">
    <location>
        <begin position="453"/>
        <end position="553"/>
    </location>
</feature>
<dbReference type="EMBL" id="JAHWGI010000935">
    <property type="protein sequence ID" value="KAK3918427.1"/>
    <property type="molecule type" value="Genomic_DNA"/>
</dbReference>
<dbReference type="GO" id="GO:0033186">
    <property type="term" value="C:CAF-1 complex"/>
    <property type="evidence" value="ECO:0007669"/>
    <property type="project" value="TreeGrafter"/>
</dbReference>
<comment type="caution">
    <text evidence="10">The sequence shown here is derived from an EMBL/GenBank/DDBJ whole genome shotgun (WGS) entry which is preliminary data.</text>
</comment>
<feature type="compositionally biased region" description="Basic and acidic residues" evidence="7">
    <location>
        <begin position="232"/>
        <end position="242"/>
    </location>
</feature>
<reference evidence="10" key="2">
    <citation type="journal article" date="2023" name="BMC Genomics">
        <title>Pest status, molecular evolution, and epigenetic factors derived from the genome assembly of Frankliniella fusca, a thysanopteran phytovirus vector.</title>
        <authorList>
            <person name="Catto M.A."/>
            <person name="Labadie P.E."/>
            <person name="Jacobson A.L."/>
            <person name="Kennedy G.G."/>
            <person name="Srinivasan R."/>
            <person name="Hunt B.G."/>
        </authorList>
    </citation>
    <scope>NUCLEOTIDE SEQUENCE</scope>
    <source>
        <strain evidence="10">PL_HMW_Pooled</strain>
    </source>
</reference>
<feature type="compositionally biased region" description="Basic and acidic residues" evidence="7">
    <location>
        <begin position="287"/>
        <end position="300"/>
    </location>
</feature>
<keyword evidence="5" id="KW-0234">DNA repair</keyword>
<evidence type="ECO:0000313" key="10">
    <source>
        <dbReference type="EMBL" id="KAK3918427.1"/>
    </source>
</evidence>
<feature type="region of interest" description="Disordered" evidence="7">
    <location>
        <begin position="1"/>
        <end position="47"/>
    </location>
</feature>
<proteinExistence type="predicted"/>